<dbReference type="InterPro" id="IPR018496">
    <property type="entry name" value="PsdUridine_synth_RsuA/RluB_CS"/>
</dbReference>
<evidence type="ECO:0000256" key="1">
    <source>
        <dbReference type="ARBA" id="ARBA00008348"/>
    </source>
</evidence>
<dbReference type="PANTHER" id="PTHR47683:SF2">
    <property type="entry name" value="RNA-BINDING S4 DOMAIN-CONTAINING PROTEIN"/>
    <property type="match status" value="1"/>
</dbReference>
<accession>A0A1T4M8K0</accession>
<dbReference type="FunFam" id="3.30.70.1560:FF:000001">
    <property type="entry name" value="Pseudouridine synthase"/>
    <property type="match status" value="1"/>
</dbReference>
<reference evidence="8" key="1">
    <citation type="submission" date="2017-02" db="EMBL/GenBank/DDBJ databases">
        <authorList>
            <person name="Varghese N."/>
            <person name="Submissions S."/>
        </authorList>
    </citation>
    <scope>NUCLEOTIDE SEQUENCE [LARGE SCALE GENOMIC DNA]</scope>
    <source>
        <strain evidence="8">ATCC BAA-73</strain>
    </source>
</reference>
<dbReference type="Proteomes" id="UP000190625">
    <property type="component" value="Unassembled WGS sequence"/>
</dbReference>
<evidence type="ECO:0000256" key="3">
    <source>
        <dbReference type="ARBA" id="ARBA00023235"/>
    </source>
</evidence>
<evidence type="ECO:0000313" key="7">
    <source>
        <dbReference type="EMBL" id="SJZ63167.1"/>
    </source>
</evidence>
<dbReference type="InterPro" id="IPR000748">
    <property type="entry name" value="PsdUridine_synth_RsuA/RluB/E/F"/>
</dbReference>
<dbReference type="PANTHER" id="PTHR47683">
    <property type="entry name" value="PSEUDOURIDINE SYNTHASE FAMILY PROTEIN-RELATED"/>
    <property type="match status" value="1"/>
</dbReference>
<dbReference type="Gene3D" id="3.30.70.580">
    <property type="entry name" value="Pseudouridine synthase I, catalytic domain, N-terminal subdomain"/>
    <property type="match status" value="1"/>
</dbReference>
<dbReference type="AlphaFoldDB" id="A0A1T4M8K0"/>
<dbReference type="PROSITE" id="PS01149">
    <property type="entry name" value="PSI_RSU"/>
    <property type="match status" value="1"/>
</dbReference>
<dbReference type="SUPFAM" id="SSF55174">
    <property type="entry name" value="Alpha-L RNA-binding motif"/>
    <property type="match status" value="1"/>
</dbReference>
<evidence type="ECO:0000313" key="8">
    <source>
        <dbReference type="Proteomes" id="UP000190625"/>
    </source>
</evidence>
<dbReference type="Pfam" id="PF00849">
    <property type="entry name" value="PseudoU_synth_2"/>
    <property type="match status" value="1"/>
</dbReference>
<dbReference type="EC" id="5.4.99.-" evidence="5"/>
<dbReference type="InterPro" id="IPR042092">
    <property type="entry name" value="PsdUridine_s_RsuA/RluB/E/F_cat"/>
</dbReference>
<organism evidence="7 8">
    <name type="scientific">Selenihalanaerobacter shriftii</name>
    <dbReference type="NCBI Taxonomy" id="142842"/>
    <lineage>
        <taxon>Bacteria</taxon>
        <taxon>Bacillati</taxon>
        <taxon>Bacillota</taxon>
        <taxon>Clostridia</taxon>
        <taxon>Halanaerobiales</taxon>
        <taxon>Halobacteroidaceae</taxon>
        <taxon>Selenihalanaerobacter</taxon>
    </lineage>
</organism>
<name>A0A1T4M8K0_9FIRM</name>
<dbReference type="InterPro" id="IPR020094">
    <property type="entry name" value="TruA/RsuA/RluB/E/F_N"/>
</dbReference>
<dbReference type="CDD" id="cd00165">
    <property type="entry name" value="S4"/>
    <property type="match status" value="1"/>
</dbReference>
<sequence>MERLQKLMASAGIASRRKSEEIIEEGRVKVNGKVVTELGVKVDPQKDTIEVDGKGIEREKLVYILLNKPKGYITTVNDPRNRHTVMDLISRVKESVHPVGRLDRDTEGLLLLTNDGDLTYALTHPSHEVDKTYLATVKGVPNQGTLAALERGIELKDGWTAPAEAKLVADLEDESIVSLVIHEGRKHQVKRMWKAVGHEVKELKRNTFGPLDLEKVPTGRYRYLNEVEVEELKEIEKKIKANEK</sequence>
<dbReference type="SUPFAM" id="SSF55120">
    <property type="entry name" value="Pseudouridine synthase"/>
    <property type="match status" value="1"/>
</dbReference>
<evidence type="ECO:0000256" key="2">
    <source>
        <dbReference type="ARBA" id="ARBA00022884"/>
    </source>
</evidence>
<dbReference type="STRING" id="142842.SAMN02745118_01379"/>
<dbReference type="Gene3D" id="3.10.290.10">
    <property type="entry name" value="RNA-binding S4 domain"/>
    <property type="match status" value="1"/>
</dbReference>
<evidence type="ECO:0000256" key="4">
    <source>
        <dbReference type="PROSITE-ProRule" id="PRU00182"/>
    </source>
</evidence>
<keyword evidence="8" id="KW-1185">Reference proteome</keyword>
<dbReference type="OrthoDB" id="9807213at2"/>
<evidence type="ECO:0000259" key="6">
    <source>
        <dbReference type="SMART" id="SM00363"/>
    </source>
</evidence>
<dbReference type="GO" id="GO:0005829">
    <property type="term" value="C:cytosol"/>
    <property type="evidence" value="ECO:0007669"/>
    <property type="project" value="UniProtKB-ARBA"/>
</dbReference>
<dbReference type="GO" id="GO:0003723">
    <property type="term" value="F:RNA binding"/>
    <property type="evidence" value="ECO:0007669"/>
    <property type="project" value="UniProtKB-KW"/>
</dbReference>
<feature type="domain" description="RNA-binding S4" evidence="6">
    <location>
        <begin position="2"/>
        <end position="65"/>
    </location>
</feature>
<dbReference type="InterPro" id="IPR050343">
    <property type="entry name" value="RsuA_PseudoU_synthase"/>
</dbReference>
<keyword evidence="3 5" id="KW-0413">Isomerase</keyword>
<dbReference type="SMART" id="SM00363">
    <property type="entry name" value="S4"/>
    <property type="match status" value="1"/>
</dbReference>
<dbReference type="InterPro" id="IPR020103">
    <property type="entry name" value="PsdUridine_synth_cat_dom_sf"/>
</dbReference>
<dbReference type="InterPro" id="IPR006145">
    <property type="entry name" value="PsdUridine_synth_RsuA/RluA"/>
</dbReference>
<dbReference type="GO" id="GO:0120159">
    <property type="term" value="F:rRNA pseudouridine synthase activity"/>
    <property type="evidence" value="ECO:0007669"/>
    <property type="project" value="UniProtKB-ARBA"/>
</dbReference>
<gene>
    <name evidence="7" type="ORF">SAMN02745118_01379</name>
</gene>
<dbReference type="Gene3D" id="3.30.70.1560">
    <property type="entry name" value="Alpha-L RNA-binding motif"/>
    <property type="match status" value="1"/>
</dbReference>
<dbReference type="EMBL" id="FUWM01000010">
    <property type="protein sequence ID" value="SJZ63167.1"/>
    <property type="molecule type" value="Genomic_DNA"/>
</dbReference>
<dbReference type="FunFam" id="3.10.290.10:FF:000003">
    <property type="entry name" value="Pseudouridine synthase"/>
    <property type="match status" value="1"/>
</dbReference>
<evidence type="ECO:0000256" key="5">
    <source>
        <dbReference type="RuleBase" id="RU003887"/>
    </source>
</evidence>
<protein>
    <recommendedName>
        <fullName evidence="5">Pseudouridine synthase</fullName>
        <ecNumber evidence="5">5.4.99.-</ecNumber>
    </recommendedName>
</protein>
<dbReference type="GO" id="GO:0000455">
    <property type="term" value="P:enzyme-directed rRNA pseudouridine synthesis"/>
    <property type="evidence" value="ECO:0007669"/>
    <property type="project" value="UniProtKB-ARBA"/>
</dbReference>
<dbReference type="CDD" id="cd02870">
    <property type="entry name" value="PseudoU_synth_RsuA_like"/>
    <property type="match status" value="1"/>
</dbReference>
<dbReference type="Pfam" id="PF01479">
    <property type="entry name" value="S4"/>
    <property type="match status" value="1"/>
</dbReference>
<dbReference type="InterPro" id="IPR036986">
    <property type="entry name" value="S4_RNA-bd_sf"/>
</dbReference>
<dbReference type="PROSITE" id="PS50889">
    <property type="entry name" value="S4"/>
    <property type="match status" value="1"/>
</dbReference>
<dbReference type="NCBIfam" id="TIGR00093">
    <property type="entry name" value="pseudouridine synthase"/>
    <property type="match status" value="1"/>
</dbReference>
<comment type="similarity">
    <text evidence="1 5">Belongs to the pseudouridine synthase RsuA family.</text>
</comment>
<proteinExistence type="inferred from homology"/>
<keyword evidence="2 4" id="KW-0694">RNA-binding</keyword>
<dbReference type="RefSeq" id="WP_078809858.1">
    <property type="nucleotide sequence ID" value="NZ_FUWM01000010.1"/>
</dbReference>
<dbReference type="InterPro" id="IPR002942">
    <property type="entry name" value="S4_RNA-bd"/>
</dbReference>